<dbReference type="EMBL" id="CAFBLU010000015">
    <property type="protein sequence ID" value="CAB4876455.1"/>
    <property type="molecule type" value="Genomic_DNA"/>
</dbReference>
<dbReference type="SUPFAM" id="SSF53448">
    <property type="entry name" value="Nucleotide-diphospho-sugar transferases"/>
    <property type="match status" value="1"/>
</dbReference>
<organism evidence="9">
    <name type="scientific">freshwater metagenome</name>
    <dbReference type="NCBI Taxonomy" id="449393"/>
    <lineage>
        <taxon>unclassified sequences</taxon>
        <taxon>metagenomes</taxon>
        <taxon>ecological metagenomes</taxon>
    </lineage>
</organism>
<dbReference type="Pfam" id="PF12804">
    <property type="entry name" value="NTP_transf_3"/>
    <property type="match status" value="1"/>
</dbReference>
<evidence type="ECO:0000256" key="7">
    <source>
        <dbReference type="ARBA" id="ARBA00023150"/>
    </source>
</evidence>
<keyword evidence="7" id="KW-0501">Molybdenum cofactor biosynthesis</keyword>
<dbReference type="PANTHER" id="PTHR19136">
    <property type="entry name" value="MOLYBDENUM COFACTOR GUANYLYLTRANSFERASE"/>
    <property type="match status" value="1"/>
</dbReference>
<dbReference type="AlphaFoldDB" id="A0A6J7E5A7"/>
<evidence type="ECO:0000313" key="9">
    <source>
        <dbReference type="EMBL" id="CAB4876455.1"/>
    </source>
</evidence>
<protein>
    <submittedName>
        <fullName evidence="9">Unannotated protein</fullName>
    </submittedName>
</protein>
<sequence>MSDSATPQARALSAAGAVIAGGMGSRMGDGPPKAERLLGGSSLGSRAVGTLERALGGAPILYSMGVRMHKPRDVPSAATALADSDNDMGPLSGLVSCLASARDRVDLLVMIPCDMPLLHPALLRALLDRASLDCVLTINEPSDERVSPFPSVWPTSLSERVSEMYSAGERSPRAAIAALNHTALSRHDLLCDPEVELVDPNLEGLEDIDSSDALGAFRDRAPKVRVMTGERLTVHTAWSLGDLAEALGITKPKDTVWVINGRPATFQPALPLFERDSISVL</sequence>
<dbReference type="CDD" id="cd02503">
    <property type="entry name" value="MobA"/>
    <property type="match status" value="1"/>
</dbReference>
<dbReference type="GO" id="GO:0005525">
    <property type="term" value="F:GTP binding"/>
    <property type="evidence" value="ECO:0007669"/>
    <property type="project" value="UniProtKB-KW"/>
</dbReference>
<dbReference type="GO" id="GO:0006777">
    <property type="term" value="P:Mo-molybdopterin cofactor biosynthetic process"/>
    <property type="evidence" value="ECO:0007669"/>
    <property type="project" value="UniProtKB-KW"/>
</dbReference>
<evidence type="ECO:0000256" key="4">
    <source>
        <dbReference type="ARBA" id="ARBA00022741"/>
    </source>
</evidence>
<keyword evidence="4" id="KW-0547">Nucleotide-binding</keyword>
<keyword evidence="3" id="KW-0479">Metal-binding</keyword>
<evidence type="ECO:0000256" key="2">
    <source>
        <dbReference type="ARBA" id="ARBA00022679"/>
    </source>
</evidence>
<evidence type="ECO:0000256" key="5">
    <source>
        <dbReference type="ARBA" id="ARBA00022842"/>
    </source>
</evidence>
<dbReference type="Gene3D" id="3.90.550.10">
    <property type="entry name" value="Spore Coat Polysaccharide Biosynthesis Protein SpsA, Chain A"/>
    <property type="match status" value="1"/>
</dbReference>
<gene>
    <name evidence="9" type="ORF">UFOPK3444_01045</name>
</gene>
<evidence type="ECO:0000256" key="3">
    <source>
        <dbReference type="ARBA" id="ARBA00022723"/>
    </source>
</evidence>
<keyword evidence="6" id="KW-0342">GTP-binding</keyword>
<keyword evidence="2" id="KW-0808">Transferase</keyword>
<dbReference type="PANTHER" id="PTHR19136:SF81">
    <property type="entry name" value="MOLYBDENUM COFACTOR GUANYLYLTRANSFERASE"/>
    <property type="match status" value="1"/>
</dbReference>
<keyword evidence="1" id="KW-0963">Cytoplasm</keyword>
<accession>A0A6J7E5A7</accession>
<name>A0A6J7E5A7_9ZZZZ</name>
<dbReference type="GO" id="GO:0046872">
    <property type="term" value="F:metal ion binding"/>
    <property type="evidence" value="ECO:0007669"/>
    <property type="project" value="UniProtKB-KW"/>
</dbReference>
<reference evidence="9" key="1">
    <citation type="submission" date="2020-05" db="EMBL/GenBank/DDBJ databases">
        <authorList>
            <person name="Chiriac C."/>
            <person name="Salcher M."/>
            <person name="Ghai R."/>
            <person name="Kavagutti S V."/>
        </authorList>
    </citation>
    <scope>NUCLEOTIDE SEQUENCE</scope>
</reference>
<evidence type="ECO:0000259" key="8">
    <source>
        <dbReference type="Pfam" id="PF12804"/>
    </source>
</evidence>
<dbReference type="InterPro" id="IPR029044">
    <property type="entry name" value="Nucleotide-diphossugar_trans"/>
</dbReference>
<dbReference type="InterPro" id="IPR013482">
    <property type="entry name" value="Molybde_CF_guanTrfase"/>
</dbReference>
<feature type="domain" description="MobA-like NTP transferase" evidence="8">
    <location>
        <begin position="16"/>
        <end position="179"/>
    </location>
</feature>
<dbReference type="GO" id="GO:0016779">
    <property type="term" value="F:nucleotidyltransferase activity"/>
    <property type="evidence" value="ECO:0007669"/>
    <property type="project" value="UniProtKB-ARBA"/>
</dbReference>
<evidence type="ECO:0000256" key="6">
    <source>
        <dbReference type="ARBA" id="ARBA00023134"/>
    </source>
</evidence>
<proteinExistence type="predicted"/>
<evidence type="ECO:0000256" key="1">
    <source>
        <dbReference type="ARBA" id="ARBA00022490"/>
    </source>
</evidence>
<dbReference type="InterPro" id="IPR025877">
    <property type="entry name" value="MobA-like_NTP_Trfase"/>
</dbReference>
<keyword evidence="5" id="KW-0460">Magnesium</keyword>